<dbReference type="RefSeq" id="WP_011996512.1">
    <property type="nucleotide sequence ID" value="NC_009727.1"/>
</dbReference>
<feature type="compositionally biased region" description="Basic residues" evidence="2">
    <location>
        <begin position="83"/>
        <end position="99"/>
    </location>
</feature>
<reference evidence="3 4" key="1">
    <citation type="journal article" date="2009" name="Infect. Immun.">
        <title>Comparative genomics reveal extensive transposon-mediated genomic plasticity and diversity among potential effector proteins within the genus Coxiella.</title>
        <authorList>
            <person name="Beare P.A."/>
            <person name="Unsworth N."/>
            <person name="Andoh M."/>
            <person name="Voth D.E."/>
            <person name="Omsland A."/>
            <person name="Gilk S.D."/>
            <person name="Williams K.P."/>
            <person name="Sobral B.W."/>
            <person name="Kupko J.J.III."/>
            <person name="Porcella S.F."/>
            <person name="Samuel J.E."/>
            <person name="Heinzen R.A."/>
        </authorList>
    </citation>
    <scope>NUCLEOTIDE SEQUENCE [LARGE SCALE GENOMIC DNA]</scope>
    <source>
        <strain evidence="3 4">Dugway 5J108-111</strain>
    </source>
</reference>
<evidence type="ECO:0000313" key="3">
    <source>
        <dbReference type="EMBL" id="ABS77447.2"/>
    </source>
</evidence>
<dbReference type="HOGENOM" id="CLU_2116932_0_0_6"/>
<protein>
    <submittedName>
        <fullName evidence="3">Uncharacterized protein</fullName>
    </submittedName>
</protein>
<gene>
    <name evidence="3" type="ordered locus">CBUD_0301</name>
</gene>
<proteinExistence type="predicted"/>
<accession>A9KDF0</accession>
<organism evidence="3 4">
    <name type="scientific">Coxiella burnetii (strain Dugway 5J108-111)</name>
    <dbReference type="NCBI Taxonomy" id="434922"/>
    <lineage>
        <taxon>Bacteria</taxon>
        <taxon>Pseudomonadati</taxon>
        <taxon>Pseudomonadota</taxon>
        <taxon>Gammaproteobacteria</taxon>
        <taxon>Legionellales</taxon>
        <taxon>Coxiellaceae</taxon>
        <taxon>Coxiella</taxon>
    </lineage>
</organism>
<dbReference type="KEGG" id="cbd:CBUD_0301"/>
<dbReference type="EMBL" id="CP000733">
    <property type="protein sequence ID" value="ABS77447.2"/>
    <property type="molecule type" value="Genomic_DNA"/>
</dbReference>
<keyword evidence="1" id="KW-0175">Coiled coil</keyword>
<feature type="region of interest" description="Disordered" evidence="2">
    <location>
        <begin position="81"/>
        <end position="129"/>
    </location>
</feature>
<feature type="coiled-coil region" evidence="1">
    <location>
        <begin position="18"/>
        <end position="52"/>
    </location>
</feature>
<dbReference type="Proteomes" id="UP000008555">
    <property type="component" value="Chromosome"/>
</dbReference>
<name>A9KDF0_COXBN</name>
<sequence length="129" mass="14620">MLYLFPVFFLNGENIMPKTSSEREVVALRKQLKVYEKEMEKLQNLYQREIEKVAKSAYEMGLLEAGTGTVKRSVLKRIEAKKAAPKKSKKQTKKNRIKKSSVESLQEASASSIEIETPAAMTIPEPVET</sequence>
<evidence type="ECO:0000256" key="2">
    <source>
        <dbReference type="SAM" id="MobiDB-lite"/>
    </source>
</evidence>
<feature type="compositionally biased region" description="Polar residues" evidence="2">
    <location>
        <begin position="102"/>
        <end position="114"/>
    </location>
</feature>
<dbReference type="AlphaFoldDB" id="A9KDF0"/>
<evidence type="ECO:0000313" key="4">
    <source>
        <dbReference type="Proteomes" id="UP000008555"/>
    </source>
</evidence>
<evidence type="ECO:0000256" key="1">
    <source>
        <dbReference type="SAM" id="Coils"/>
    </source>
</evidence>